<accession>E4URF1</accession>
<feature type="region of interest" description="Disordered" evidence="1">
    <location>
        <begin position="45"/>
        <end position="164"/>
    </location>
</feature>
<dbReference type="InParanoid" id="E4URF1"/>
<evidence type="ECO:0000313" key="2">
    <source>
        <dbReference type="EMBL" id="EFQ99373.1"/>
    </source>
</evidence>
<dbReference type="EMBL" id="DS989823">
    <property type="protein sequence ID" value="EFQ99373.1"/>
    <property type="molecule type" value="Genomic_DNA"/>
</dbReference>
<dbReference type="OMA" id="LIMRRED"/>
<dbReference type="AlphaFoldDB" id="E4URF1"/>
<evidence type="ECO:0000256" key="1">
    <source>
        <dbReference type="SAM" id="MobiDB-lite"/>
    </source>
</evidence>
<feature type="region of interest" description="Disordered" evidence="1">
    <location>
        <begin position="190"/>
        <end position="248"/>
    </location>
</feature>
<dbReference type="GeneID" id="10030157"/>
<dbReference type="Proteomes" id="UP000002669">
    <property type="component" value="Unassembled WGS sequence"/>
</dbReference>
<feature type="compositionally biased region" description="Low complexity" evidence="1">
    <location>
        <begin position="117"/>
        <end position="130"/>
    </location>
</feature>
<evidence type="ECO:0000313" key="3">
    <source>
        <dbReference type="Proteomes" id="UP000002669"/>
    </source>
</evidence>
<proteinExistence type="predicted"/>
<gene>
    <name evidence="2" type="ORF">MGYG_02384</name>
</gene>
<reference evidence="3" key="1">
    <citation type="journal article" date="2012" name="MBio">
        <title>Comparative genome analysis of Trichophyton rubrum and related dermatophytes reveals candidate genes involved in infection.</title>
        <authorList>
            <person name="Martinez D.A."/>
            <person name="Oliver B.G."/>
            <person name="Graeser Y."/>
            <person name="Goldberg J.M."/>
            <person name="Li W."/>
            <person name="Martinez-Rossi N.M."/>
            <person name="Monod M."/>
            <person name="Shelest E."/>
            <person name="Barton R.C."/>
            <person name="Birch E."/>
            <person name="Brakhage A.A."/>
            <person name="Chen Z."/>
            <person name="Gurr S.J."/>
            <person name="Heiman D."/>
            <person name="Heitman J."/>
            <person name="Kosti I."/>
            <person name="Rossi A."/>
            <person name="Saif S."/>
            <person name="Samalova M."/>
            <person name="Saunders C.W."/>
            <person name="Shea T."/>
            <person name="Summerbell R.C."/>
            <person name="Xu J."/>
            <person name="Young S."/>
            <person name="Zeng Q."/>
            <person name="Birren B.W."/>
            <person name="Cuomo C.A."/>
            <person name="White T.C."/>
        </authorList>
    </citation>
    <scope>NUCLEOTIDE SEQUENCE [LARGE SCALE GENOMIC DNA]</scope>
    <source>
        <strain evidence="3">ATCC MYA-4604 / CBS 118893</strain>
    </source>
</reference>
<name>E4URF1_ARTGP</name>
<dbReference type="RefSeq" id="XP_003174856.1">
    <property type="nucleotide sequence ID" value="XM_003174808.1"/>
</dbReference>
<dbReference type="VEuPathDB" id="FungiDB:MGYG_02384"/>
<keyword evidence="3" id="KW-1185">Reference proteome</keyword>
<dbReference type="HOGENOM" id="CLU_604055_0_0_1"/>
<feature type="compositionally biased region" description="Polar residues" evidence="1">
    <location>
        <begin position="132"/>
        <end position="141"/>
    </location>
</feature>
<organism evidence="3">
    <name type="scientific">Arthroderma gypseum (strain ATCC MYA-4604 / CBS 118893)</name>
    <name type="common">Microsporum gypseum</name>
    <dbReference type="NCBI Taxonomy" id="535722"/>
    <lineage>
        <taxon>Eukaryota</taxon>
        <taxon>Fungi</taxon>
        <taxon>Dikarya</taxon>
        <taxon>Ascomycota</taxon>
        <taxon>Pezizomycotina</taxon>
        <taxon>Eurotiomycetes</taxon>
        <taxon>Eurotiomycetidae</taxon>
        <taxon>Onygenales</taxon>
        <taxon>Arthrodermataceae</taxon>
        <taxon>Nannizzia</taxon>
    </lineage>
</organism>
<protein>
    <submittedName>
        <fullName evidence="2">Uncharacterized protein</fullName>
    </submittedName>
</protein>
<feature type="compositionally biased region" description="Low complexity" evidence="1">
    <location>
        <begin position="88"/>
        <end position="98"/>
    </location>
</feature>
<sequence>MLITTPATVWMNGKESGRAVPGSLIMRREDTVACPQAATLPCARSNRIAEGRAGPTSGSASPTIPAPRPSSAVPTPAAGGQTTRKRAAQQAPATASPSLPKRVALSSGTGTEGAREPSSSASPLASPVPSNIAPSSNQSVSRGAVAVPTSSTAPRPTSGSDAATSLVGAAPRQLVDLTTATTPAIVNRAPVNVAAPPTPRVLQDPSRGKDAPTLERPSVPTPSKEPGSLSHPNAHPLTGTHNTAAPIPTHHNAASTILNHSSSIPEPSAPRERAVTIDLSQLLHQLNMLGRHCTTAYQKWLVVDEKFVSNDLKLDDMHDTMHDILARIDSKMDDLHDKVKSDRAEFRRILSELSTKHDKLSSDDDEFRCMLKEISTKHDKLSSDHDEFKRILKEISTMAGRNMHTTFRLQEQIHQQAAAHARFDAQLDMIFSRLPPGPFSGFNSQEEFQRALH</sequence>
<feature type="compositionally biased region" description="Polar residues" evidence="1">
    <location>
        <begin position="148"/>
        <end position="163"/>
    </location>
</feature>